<dbReference type="Proteomes" id="UP000242525">
    <property type="component" value="Unassembled WGS sequence"/>
</dbReference>
<keyword evidence="5 11" id="KW-0812">Transmembrane</keyword>
<evidence type="ECO:0000256" key="5">
    <source>
        <dbReference type="ARBA" id="ARBA00022692"/>
    </source>
</evidence>
<keyword evidence="4" id="KW-0808">Transferase</keyword>
<gene>
    <name evidence="12" type="ORF">BN980_GECA26s00868g</name>
</gene>
<evidence type="ECO:0000256" key="8">
    <source>
        <dbReference type="ARBA" id="ARBA00022989"/>
    </source>
</evidence>
<evidence type="ECO:0000313" key="12">
    <source>
        <dbReference type="EMBL" id="CDO57877.1"/>
    </source>
</evidence>
<proteinExistence type="inferred from homology"/>
<evidence type="ECO:0000256" key="11">
    <source>
        <dbReference type="SAM" id="Phobius"/>
    </source>
</evidence>
<feature type="region of interest" description="Disordered" evidence="10">
    <location>
        <begin position="59"/>
        <end position="81"/>
    </location>
</feature>
<feature type="transmembrane region" description="Helical" evidence="11">
    <location>
        <begin position="334"/>
        <end position="355"/>
    </location>
</feature>
<dbReference type="OrthoDB" id="377083at2759"/>
<feature type="transmembrane region" description="Helical" evidence="11">
    <location>
        <begin position="200"/>
        <end position="226"/>
    </location>
</feature>
<keyword evidence="6 12" id="KW-0418">Kinase</keyword>
<comment type="subcellular location">
    <subcellularLocation>
        <location evidence="1">Endoplasmic reticulum membrane</location>
        <topology evidence="1">Multi-pass membrane protein</topology>
    </subcellularLocation>
</comment>
<dbReference type="STRING" id="1173061.A0A0J9XKE6"/>
<dbReference type="InterPro" id="IPR032974">
    <property type="entry name" value="Polypren_kinase"/>
</dbReference>
<dbReference type="PANTHER" id="PTHR13205:SF15">
    <property type="entry name" value="DOLICHOL KINASE"/>
    <property type="match status" value="1"/>
</dbReference>
<feature type="transmembrane region" description="Helical" evidence="11">
    <location>
        <begin position="286"/>
        <end position="306"/>
    </location>
</feature>
<dbReference type="PANTHER" id="PTHR13205">
    <property type="entry name" value="TRANSMEMBRANE PROTEIN 15-RELATED"/>
    <property type="match status" value="1"/>
</dbReference>
<dbReference type="GO" id="GO:0004168">
    <property type="term" value="F:dolichol kinase activity"/>
    <property type="evidence" value="ECO:0007669"/>
    <property type="project" value="UniProtKB-EC"/>
</dbReference>
<organism evidence="12 13">
    <name type="scientific">Geotrichum candidum</name>
    <name type="common">Oospora lactis</name>
    <name type="synonym">Dipodascus geotrichum</name>
    <dbReference type="NCBI Taxonomy" id="1173061"/>
    <lineage>
        <taxon>Eukaryota</taxon>
        <taxon>Fungi</taxon>
        <taxon>Dikarya</taxon>
        <taxon>Ascomycota</taxon>
        <taxon>Saccharomycotina</taxon>
        <taxon>Dipodascomycetes</taxon>
        <taxon>Dipodascales</taxon>
        <taxon>Dipodascaceae</taxon>
        <taxon>Geotrichum</taxon>
    </lineage>
</organism>
<feature type="compositionally biased region" description="Polar residues" evidence="10">
    <location>
        <begin position="59"/>
        <end position="72"/>
    </location>
</feature>
<evidence type="ECO:0000256" key="3">
    <source>
        <dbReference type="ARBA" id="ARBA00012132"/>
    </source>
</evidence>
<evidence type="ECO:0000256" key="4">
    <source>
        <dbReference type="ARBA" id="ARBA00022679"/>
    </source>
</evidence>
<keyword evidence="7" id="KW-0256">Endoplasmic reticulum</keyword>
<evidence type="ECO:0000256" key="6">
    <source>
        <dbReference type="ARBA" id="ARBA00022777"/>
    </source>
</evidence>
<feature type="transmembrane region" description="Helical" evidence="11">
    <location>
        <begin position="163"/>
        <end position="188"/>
    </location>
</feature>
<protein>
    <recommendedName>
        <fullName evidence="3">dolichol kinase</fullName>
        <ecNumber evidence="3">2.7.1.108</ecNumber>
    </recommendedName>
</protein>
<sequence length="577" mass="63882">MTTEPACVQAAPATNGTWSSQNDFDTTSLSGDASIDDFNDFTDEVTKKILWRKRNSRQNSLSPSVSATSSRPATPFGSDPTQKFQPAYSKVIESILLSTTAAIALYQNRALLAQSQAFLLYHTAVFLLLTAYSWQHLVFPNFLYQVLFPPLVALTTSPDQFEFNLVLSLASFPVVRFELLTCFAAWLSPGQTNTIELFQLIYSIGASLVANSLSTTEIYLFSALLLNLLLNTASFSALYLQTFLFGSLFALRLVWFWVDKIMDLSRPATKLHKRRPQNAADIKLRYALYVLIGYLTFVITLAPLYLSSRLVQILPETTSNAIILLIQTLFMENAGLHFTIIGYWGLCLALALVFIQSNSMGWSVDIRRKAWHATVVLMFLPAGVIIDPLFTKLVMAIALTAFLLVEFVRVTTIPPFGTLIQEYIIRYMDERDTCGPIVVSHIFLMLGISLPVFLASSPAGVVCLGLGDAMASTMGKRFGRHSWPQSKKTLEGSFAFVGAVIVGLLTYRQLASYYQKEFNLPVVLTGALASENSTRNTSWSLLQIVLIATATSLLEAVGGMNDNVIVPIYMMVLLQLC</sequence>
<dbReference type="AlphaFoldDB" id="A0A0J9XKE6"/>
<feature type="transmembrane region" description="Helical" evidence="11">
    <location>
        <begin position="376"/>
        <end position="405"/>
    </location>
</feature>
<comment type="similarity">
    <text evidence="2">Belongs to the polyprenol kinase family.</text>
</comment>
<evidence type="ECO:0000256" key="9">
    <source>
        <dbReference type="ARBA" id="ARBA00023136"/>
    </source>
</evidence>
<keyword evidence="13" id="KW-1185">Reference proteome</keyword>
<evidence type="ECO:0000256" key="2">
    <source>
        <dbReference type="ARBA" id="ARBA00010794"/>
    </source>
</evidence>
<feature type="transmembrane region" description="Helical" evidence="11">
    <location>
        <begin position="442"/>
        <end position="467"/>
    </location>
</feature>
<evidence type="ECO:0000256" key="7">
    <source>
        <dbReference type="ARBA" id="ARBA00022824"/>
    </source>
</evidence>
<comment type="caution">
    <text evidence="12">The sequence shown here is derived from an EMBL/GenBank/DDBJ whole genome shotgun (WGS) entry which is preliminary data.</text>
</comment>
<dbReference type="EC" id="2.7.1.108" evidence="3"/>
<feature type="transmembrane region" description="Helical" evidence="11">
    <location>
        <begin position="488"/>
        <end position="507"/>
    </location>
</feature>
<keyword evidence="9 11" id="KW-0472">Membrane</keyword>
<reference evidence="12" key="1">
    <citation type="submission" date="2014-03" db="EMBL/GenBank/DDBJ databases">
        <authorList>
            <person name="Casaregola S."/>
        </authorList>
    </citation>
    <scope>NUCLEOTIDE SEQUENCE [LARGE SCALE GENOMIC DNA]</scope>
    <source>
        <strain evidence="12">CLIB 918</strain>
    </source>
</reference>
<dbReference type="EMBL" id="CCBN010000026">
    <property type="protein sequence ID" value="CDO57877.1"/>
    <property type="molecule type" value="Genomic_DNA"/>
</dbReference>
<evidence type="ECO:0000313" key="13">
    <source>
        <dbReference type="Proteomes" id="UP000242525"/>
    </source>
</evidence>
<evidence type="ECO:0000256" key="10">
    <source>
        <dbReference type="SAM" id="MobiDB-lite"/>
    </source>
</evidence>
<dbReference type="GO" id="GO:0043048">
    <property type="term" value="P:dolichyl monophosphate biosynthetic process"/>
    <property type="evidence" value="ECO:0007669"/>
    <property type="project" value="TreeGrafter"/>
</dbReference>
<keyword evidence="8 11" id="KW-1133">Transmembrane helix</keyword>
<evidence type="ECO:0000256" key="1">
    <source>
        <dbReference type="ARBA" id="ARBA00004477"/>
    </source>
</evidence>
<name>A0A0J9XKE6_GEOCN</name>
<feature type="transmembrane region" description="Helical" evidence="11">
    <location>
        <begin position="238"/>
        <end position="258"/>
    </location>
</feature>
<feature type="transmembrane region" description="Helical" evidence="11">
    <location>
        <begin position="118"/>
        <end position="143"/>
    </location>
</feature>
<accession>A0A0J9XKE6</accession>
<dbReference type="GO" id="GO:0005789">
    <property type="term" value="C:endoplasmic reticulum membrane"/>
    <property type="evidence" value="ECO:0007669"/>
    <property type="project" value="UniProtKB-SubCell"/>
</dbReference>